<evidence type="ECO:0000313" key="1">
    <source>
        <dbReference type="EMBL" id="KGO96841.1"/>
    </source>
</evidence>
<name>V6SKY1_9FLAO</name>
<reference evidence="1 2" key="2">
    <citation type="journal article" date="2015" name="Stand. Genomic Sci.">
        <title>High quality draft genomic sequence of Flavobacterium enshiense DK69(T) and comparison among Flavobacterium genomes.</title>
        <authorList>
            <person name="Zeng Z."/>
            <person name="Chen C."/>
            <person name="Du H."/>
            <person name="Wang G."/>
            <person name="Li M."/>
        </authorList>
    </citation>
    <scope>NUCLEOTIDE SEQUENCE [LARGE SCALE GENOMIC DNA]</scope>
    <source>
        <strain evidence="1 2">DK69</strain>
    </source>
</reference>
<gene>
    <name evidence="1" type="ORF">Q767_03835</name>
</gene>
<organism evidence="1 2">
    <name type="scientific">Flavobacterium enshiense DK69</name>
    <dbReference type="NCBI Taxonomy" id="1107311"/>
    <lineage>
        <taxon>Bacteria</taxon>
        <taxon>Pseudomonadati</taxon>
        <taxon>Bacteroidota</taxon>
        <taxon>Flavobacteriia</taxon>
        <taxon>Flavobacteriales</taxon>
        <taxon>Flavobacteriaceae</taxon>
        <taxon>Flavobacterium</taxon>
    </lineage>
</organism>
<comment type="caution">
    <text evidence="1">The sequence shown here is derived from an EMBL/GenBank/DDBJ whole genome shotgun (WGS) entry which is preliminary data.</text>
</comment>
<dbReference type="RefSeq" id="WP_023572304.1">
    <property type="nucleotide sequence ID" value="NZ_AVCS01000003.1"/>
</dbReference>
<dbReference type="EMBL" id="JRLZ01000003">
    <property type="protein sequence ID" value="KGO96841.1"/>
    <property type="molecule type" value="Genomic_DNA"/>
</dbReference>
<dbReference type="Proteomes" id="UP000030149">
    <property type="component" value="Unassembled WGS sequence"/>
</dbReference>
<evidence type="ECO:0000313" key="2">
    <source>
        <dbReference type="Proteomes" id="UP000030149"/>
    </source>
</evidence>
<dbReference type="AlphaFoldDB" id="V6SKY1"/>
<dbReference type="PATRIC" id="fig|1107311.5.peg.1927"/>
<reference evidence="2" key="1">
    <citation type="submission" date="2013-09" db="EMBL/GenBank/DDBJ databases">
        <authorList>
            <person name="Zeng Z."/>
            <person name="Chen C."/>
        </authorList>
    </citation>
    <scope>NUCLEOTIDE SEQUENCE [LARGE SCALE GENOMIC DNA]</scope>
    <source>
        <strain evidence="2">DK69</strain>
    </source>
</reference>
<keyword evidence="2" id="KW-1185">Reference proteome</keyword>
<protein>
    <submittedName>
        <fullName evidence="1">Uncharacterized protein</fullName>
    </submittedName>
</protein>
<accession>V6SKY1</accession>
<sequence length="142" mass="16470">MKKIIYSTILILFIANCYSQTYRSCVHVKCEYSVLDNDGNYRKEAYAVTDNNGKDVKEKEEKWLLKTVKKLVSNYNYGTHDIVSPNSGSEYRFEVVCKEWVERSQNNYQNDNSNSYYNQNYNNSYQGGGYIAPHNTSAPGIR</sequence>
<proteinExistence type="predicted"/>